<accession>A0A369A0U2</accession>
<evidence type="ECO:0000313" key="1">
    <source>
        <dbReference type="EMBL" id="RCX01094.1"/>
    </source>
</evidence>
<comment type="caution">
    <text evidence="1">The sequence shown here is derived from an EMBL/GenBank/DDBJ whole genome shotgun (WGS) entry which is preliminary data.</text>
</comment>
<reference evidence="1 2" key="1">
    <citation type="submission" date="2018-07" db="EMBL/GenBank/DDBJ databases">
        <title>Genomic Encyclopedia of Type Strains, Phase IV (KMG-IV): sequencing the most valuable type-strain genomes for metagenomic binning, comparative biology and taxonomic classification.</title>
        <authorList>
            <person name="Goeker M."/>
        </authorList>
    </citation>
    <scope>NUCLEOTIDE SEQUENCE [LARGE SCALE GENOMIC DNA]</scope>
    <source>
        <strain evidence="1 2">DSM 21410</strain>
    </source>
</reference>
<organism evidence="1 2">
    <name type="scientific">Schleiferia thermophila</name>
    <dbReference type="NCBI Taxonomy" id="884107"/>
    <lineage>
        <taxon>Bacteria</taxon>
        <taxon>Pseudomonadati</taxon>
        <taxon>Bacteroidota</taxon>
        <taxon>Flavobacteriia</taxon>
        <taxon>Flavobacteriales</taxon>
        <taxon>Schleiferiaceae</taxon>
        <taxon>Schleiferia</taxon>
    </lineage>
</organism>
<name>A0A369A0U2_9FLAO</name>
<protein>
    <submittedName>
        <fullName evidence="1">Uncharacterized protein</fullName>
    </submittedName>
</protein>
<dbReference type="EMBL" id="QPJS01000009">
    <property type="protein sequence ID" value="RCX01094.1"/>
    <property type="molecule type" value="Genomic_DNA"/>
</dbReference>
<sequence>MRRVVIFVLLAFGVLVVEGCRAGKPCDCPRFSTEVAGGLW</sequence>
<dbReference type="Proteomes" id="UP000253517">
    <property type="component" value="Unassembled WGS sequence"/>
</dbReference>
<dbReference type="RefSeq" id="WP_260429783.1">
    <property type="nucleotide sequence ID" value="NZ_BHZF01000007.1"/>
</dbReference>
<dbReference type="AlphaFoldDB" id="A0A369A0U2"/>
<gene>
    <name evidence="1" type="ORF">DES35_10920</name>
</gene>
<evidence type="ECO:0000313" key="2">
    <source>
        <dbReference type="Proteomes" id="UP000253517"/>
    </source>
</evidence>
<proteinExistence type="predicted"/>
<keyword evidence="2" id="KW-1185">Reference proteome</keyword>